<dbReference type="SUPFAM" id="SSF55469">
    <property type="entry name" value="FMN-dependent nitroreductase-like"/>
    <property type="match status" value="1"/>
</dbReference>
<dbReference type="OrthoDB" id="9801593at2"/>
<comment type="caution">
    <text evidence="2">The sequence shown here is derived from an EMBL/GenBank/DDBJ whole genome shotgun (WGS) entry which is preliminary data.</text>
</comment>
<accession>A0A561WK40</accession>
<evidence type="ECO:0000313" key="2">
    <source>
        <dbReference type="EMBL" id="TWG24231.1"/>
    </source>
</evidence>
<keyword evidence="3" id="KW-1185">Reference proteome</keyword>
<dbReference type="Proteomes" id="UP000320239">
    <property type="component" value="Unassembled WGS sequence"/>
</dbReference>
<dbReference type="AlphaFoldDB" id="A0A561WK40"/>
<dbReference type="EMBL" id="VIWY01000002">
    <property type="protein sequence ID" value="TWG24231.1"/>
    <property type="molecule type" value="Genomic_DNA"/>
</dbReference>
<reference evidence="2 3" key="1">
    <citation type="submission" date="2019-06" db="EMBL/GenBank/DDBJ databases">
        <title>Sequencing the genomes of 1000 actinobacteria strains.</title>
        <authorList>
            <person name="Klenk H.-P."/>
        </authorList>
    </citation>
    <scope>NUCLEOTIDE SEQUENCE [LARGE SCALE GENOMIC DNA]</scope>
    <source>
        <strain evidence="2 3">DSM 43866</strain>
    </source>
</reference>
<dbReference type="InterPro" id="IPR000415">
    <property type="entry name" value="Nitroreductase-like"/>
</dbReference>
<dbReference type="GO" id="GO:0016491">
    <property type="term" value="F:oxidoreductase activity"/>
    <property type="evidence" value="ECO:0007669"/>
    <property type="project" value="InterPro"/>
</dbReference>
<dbReference type="RefSeq" id="WP_122977385.1">
    <property type="nucleotide sequence ID" value="NZ_BOMX01000077.1"/>
</dbReference>
<proteinExistence type="predicted"/>
<gene>
    <name evidence="2" type="ORF">FHX34_102784</name>
</gene>
<sequence>MIPTTETRSAPAGPRSGEPDPAADRLRLLERLLSDTLLDAAAAARPPAPVPAHLRRAPDDGPLIGLPEPAAPHAALDDVLPGRSAAHEYAPTALTGAEVSALFAAADRMDARGWPAEREAGVDLELYCAAWRVTGVDTGLYRYRPERSGLCRVASLPDGPQAEELVLQREFAQAAALLVITGNLAAALARHGSHGHRLLLSRAGAAGHAAWLTALRLDLVGTVFAGLLPHVLRERAGADGYHRAALFAFAVGHPPGTAVSYRSTVAGPD</sequence>
<name>A0A561WK40_ACTTI</name>
<protein>
    <submittedName>
        <fullName evidence="2">Nitroreductase family protein</fullName>
    </submittedName>
</protein>
<evidence type="ECO:0000256" key="1">
    <source>
        <dbReference type="SAM" id="MobiDB-lite"/>
    </source>
</evidence>
<organism evidence="2 3">
    <name type="scientific">Actinoplanes teichomyceticus</name>
    <dbReference type="NCBI Taxonomy" id="1867"/>
    <lineage>
        <taxon>Bacteria</taxon>
        <taxon>Bacillati</taxon>
        <taxon>Actinomycetota</taxon>
        <taxon>Actinomycetes</taxon>
        <taxon>Micromonosporales</taxon>
        <taxon>Micromonosporaceae</taxon>
        <taxon>Actinoplanes</taxon>
    </lineage>
</organism>
<dbReference type="Gene3D" id="3.40.109.10">
    <property type="entry name" value="NADH Oxidase"/>
    <property type="match status" value="1"/>
</dbReference>
<evidence type="ECO:0000313" key="3">
    <source>
        <dbReference type="Proteomes" id="UP000320239"/>
    </source>
</evidence>
<feature type="region of interest" description="Disordered" evidence="1">
    <location>
        <begin position="1"/>
        <end position="22"/>
    </location>
</feature>